<evidence type="ECO:0000313" key="2">
    <source>
        <dbReference type="EMBL" id="WXB12906.1"/>
    </source>
</evidence>
<dbReference type="EMBL" id="CP089984">
    <property type="protein sequence ID" value="WXB12906.1"/>
    <property type="molecule type" value="Genomic_DNA"/>
</dbReference>
<evidence type="ECO:0008006" key="4">
    <source>
        <dbReference type="Google" id="ProtNLM"/>
    </source>
</evidence>
<gene>
    <name evidence="2" type="ORF">LZC94_34275</name>
</gene>
<reference evidence="2 3" key="1">
    <citation type="submission" date="2021-12" db="EMBL/GenBank/DDBJ databases">
        <title>Discovery of the Pendulisporaceae a myxobacterial family with distinct sporulation behavior and unique specialized metabolism.</title>
        <authorList>
            <person name="Garcia R."/>
            <person name="Popoff A."/>
            <person name="Bader C.D."/>
            <person name="Loehr J."/>
            <person name="Walesch S."/>
            <person name="Walt C."/>
            <person name="Boldt J."/>
            <person name="Bunk B."/>
            <person name="Haeckl F.J.F.P.J."/>
            <person name="Gunesch A.P."/>
            <person name="Birkelbach J."/>
            <person name="Nuebel U."/>
            <person name="Pietschmann T."/>
            <person name="Bach T."/>
            <person name="Mueller R."/>
        </authorList>
    </citation>
    <scope>NUCLEOTIDE SEQUENCE [LARGE SCALE GENOMIC DNA]</scope>
    <source>
        <strain evidence="2 3">MSr11954</strain>
    </source>
</reference>
<accession>A0ABZ2LPT3</accession>
<evidence type="ECO:0000313" key="3">
    <source>
        <dbReference type="Proteomes" id="UP001370348"/>
    </source>
</evidence>
<proteinExistence type="predicted"/>
<dbReference type="RefSeq" id="WP_394822526.1">
    <property type="nucleotide sequence ID" value="NZ_CP089984.1"/>
</dbReference>
<dbReference type="Proteomes" id="UP001370348">
    <property type="component" value="Chromosome"/>
</dbReference>
<keyword evidence="3" id="KW-1185">Reference proteome</keyword>
<feature type="region of interest" description="Disordered" evidence="1">
    <location>
        <begin position="28"/>
        <end position="64"/>
    </location>
</feature>
<name>A0ABZ2LPT3_9BACT</name>
<organism evidence="2 3">
    <name type="scientific">Pendulispora albinea</name>
    <dbReference type="NCBI Taxonomy" id="2741071"/>
    <lineage>
        <taxon>Bacteria</taxon>
        <taxon>Pseudomonadati</taxon>
        <taxon>Myxococcota</taxon>
        <taxon>Myxococcia</taxon>
        <taxon>Myxococcales</taxon>
        <taxon>Sorangiineae</taxon>
        <taxon>Pendulisporaceae</taxon>
        <taxon>Pendulispora</taxon>
    </lineage>
</organism>
<sequence length="98" mass="10106">MTFMKRFSLPALALTAAFVTVPMLQLGCSSNDGVKDDPQTTRDGGSSSRGDGGSGGGDCVTNPKTSEELLNACTDAVKVEKQPNLPLLGPNGERPALP</sequence>
<protein>
    <recommendedName>
        <fullName evidence="4">Secreted protein</fullName>
    </recommendedName>
</protein>
<evidence type="ECO:0000256" key="1">
    <source>
        <dbReference type="SAM" id="MobiDB-lite"/>
    </source>
</evidence>